<dbReference type="OrthoDB" id="5383291at2"/>
<protein>
    <recommendedName>
        <fullName evidence="6">tRNA1(Val) (adenine(37)-N6)-methyltransferase</fullName>
        <ecNumber evidence="6">2.1.1.223</ecNumber>
    </recommendedName>
    <alternativeName>
        <fullName evidence="6">tRNA m6A37 methyltransferase</fullName>
    </alternativeName>
</protein>
<evidence type="ECO:0000256" key="4">
    <source>
        <dbReference type="ARBA" id="ARBA00022691"/>
    </source>
</evidence>
<gene>
    <name evidence="8" type="ORF">DJ568_07760</name>
</gene>
<name>A0A367GP50_9SPHI</name>
<comment type="function">
    <text evidence="6">Specifically methylates the adenine in position 37 of tRNA(1)(Val) (anticodon cmo5UAC).</text>
</comment>
<dbReference type="InterPro" id="IPR002052">
    <property type="entry name" value="DNA_methylase_N6_adenine_CS"/>
</dbReference>
<dbReference type="RefSeq" id="WP_114004703.1">
    <property type="nucleotide sequence ID" value="NZ_QGDC01000004.1"/>
</dbReference>
<organism evidence="8 9">
    <name type="scientific">Mucilaginibacter hurinus</name>
    <dbReference type="NCBI Taxonomy" id="2201324"/>
    <lineage>
        <taxon>Bacteria</taxon>
        <taxon>Pseudomonadati</taxon>
        <taxon>Bacteroidota</taxon>
        <taxon>Sphingobacteriia</taxon>
        <taxon>Sphingobacteriales</taxon>
        <taxon>Sphingobacteriaceae</taxon>
        <taxon>Mucilaginibacter</taxon>
    </lineage>
</organism>
<accession>A0A367GP50</accession>
<keyword evidence="1 6" id="KW-0963">Cytoplasm</keyword>
<keyword evidence="4 6" id="KW-0949">S-adenosyl-L-methionine</keyword>
<dbReference type="InterPro" id="IPR022882">
    <property type="entry name" value="tRNA_adenine-N6_MeTrfase"/>
</dbReference>
<evidence type="ECO:0000256" key="2">
    <source>
        <dbReference type="ARBA" id="ARBA00022603"/>
    </source>
</evidence>
<keyword evidence="2 6" id="KW-0489">Methyltransferase</keyword>
<evidence type="ECO:0000256" key="3">
    <source>
        <dbReference type="ARBA" id="ARBA00022679"/>
    </source>
</evidence>
<comment type="similarity">
    <text evidence="6">Belongs to the methyltransferase superfamily. tRNA (adenine-N(6)-)-methyltransferase family.</text>
</comment>
<comment type="caution">
    <text evidence="8">The sequence shown here is derived from an EMBL/GenBank/DDBJ whole genome shotgun (WGS) entry which is preliminary data.</text>
</comment>
<dbReference type="GO" id="GO:0032259">
    <property type="term" value="P:methylation"/>
    <property type="evidence" value="ECO:0007669"/>
    <property type="project" value="UniProtKB-KW"/>
</dbReference>
<dbReference type="InterPro" id="IPR007848">
    <property type="entry name" value="Small_mtfrase_dom"/>
</dbReference>
<dbReference type="GO" id="GO:0016430">
    <property type="term" value="F:tRNA (adenine-N6)-methyltransferase activity"/>
    <property type="evidence" value="ECO:0007669"/>
    <property type="project" value="UniProtKB-UniRule"/>
</dbReference>
<evidence type="ECO:0000256" key="6">
    <source>
        <dbReference type="HAMAP-Rule" id="MF_01872"/>
    </source>
</evidence>
<evidence type="ECO:0000259" key="7">
    <source>
        <dbReference type="Pfam" id="PF05175"/>
    </source>
</evidence>
<keyword evidence="9" id="KW-1185">Reference proteome</keyword>
<dbReference type="HAMAP" id="MF_01872">
    <property type="entry name" value="tRNA_methyltr_YfiC"/>
    <property type="match status" value="1"/>
</dbReference>
<dbReference type="Gene3D" id="3.40.50.150">
    <property type="entry name" value="Vaccinia Virus protein VP39"/>
    <property type="match status" value="1"/>
</dbReference>
<comment type="catalytic activity">
    <reaction evidence="6">
        <text>adenosine(37) in tRNA1(Val) + S-adenosyl-L-methionine = N(6)-methyladenosine(37) in tRNA1(Val) + S-adenosyl-L-homocysteine + H(+)</text>
        <dbReference type="Rhea" id="RHEA:43160"/>
        <dbReference type="Rhea" id="RHEA-COMP:10369"/>
        <dbReference type="Rhea" id="RHEA-COMP:10370"/>
        <dbReference type="ChEBI" id="CHEBI:15378"/>
        <dbReference type="ChEBI" id="CHEBI:57856"/>
        <dbReference type="ChEBI" id="CHEBI:59789"/>
        <dbReference type="ChEBI" id="CHEBI:74411"/>
        <dbReference type="ChEBI" id="CHEBI:74449"/>
        <dbReference type="EC" id="2.1.1.223"/>
    </reaction>
</comment>
<dbReference type="Proteomes" id="UP000253209">
    <property type="component" value="Unassembled WGS sequence"/>
</dbReference>
<keyword evidence="5 6" id="KW-0819">tRNA processing</keyword>
<evidence type="ECO:0000313" key="9">
    <source>
        <dbReference type="Proteomes" id="UP000253209"/>
    </source>
</evidence>
<evidence type="ECO:0000256" key="1">
    <source>
        <dbReference type="ARBA" id="ARBA00022490"/>
    </source>
</evidence>
<dbReference type="InterPro" id="IPR050210">
    <property type="entry name" value="tRNA_Adenine-N(6)_MTase"/>
</dbReference>
<dbReference type="AlphaFoldDB" id="A0A367GP50"/>
<dbReference type="PANTHER" id="PTHR47739">
    <property type="entry name" value="TRNA1(VAL) (ADENINE(37)-N6)-METHYLTRANSFERASE"/>
    <property type="match status" value="1"/>
</dbReference>
<reference evidence="8 9" key="1">
    <citation type="submission" date="2018-05" db="EMBL/GenBank/DDBJ databases">
        <title>Mucilaginibacter hurinus sp. nov., isolated from briquette warehouse soil.</title>
        <authorList>
            <person name="Choi L."/>
        </authorList>
    </citation>
    <scope>NUCLEOTIDE SEQUENCE [LARGE SCALE GENOMIC DNA]</scope>
    <source>
        <strain evidence="8 9">ZR32</strain>
    </source>
</reference>
<proteinExistence type="inferred from homology"/>
<dbReference type="GO" id="GO:0003676">
    <property type="term" value="F:nucleic acid binding"/>
    <property type="evidence" value="ECO:0007669"/>
    <property type="project" value="InterPro"/>
</dbReference>
<evidence type="ECO:0000313" key="8">
    <source>
        <dbReference type="EMBL" id="RCH55080.1"/>
    </source>
</evidence>
<dbReference type="InterPro" id="IPR029063">
    <property type="entry name" value="SAM-dependent_MTases_sf"/>
</dbReference>
<feature type="domain" description="Methyltransferase small" evidence="7">
    <location>
        <begin position="30"/>
        <end position="165"/>
    </location>
</feature>
<dbReference type="PANTHER" id="PTHR47739:SF1">
    <property type="entry name" value="TRNA1(VAL) (ADENINE(37)-N6)-METHYLTRANSFERASE"/>
    <property type="match status" value="1"/>
</dbReference>
<evidence type="ECO:0000256" key="5">
    <source>
        <dbReference type="ARBA" id="ARBA00022694"/>
    </source>
</evidence>
<dbReference type="CDD" id="cd02440">
    <property type="entry name" value="AdoMet_MTases"/>
    <property type="match status" value="1"/>
</dbReference>
<dbReference type="PRINTS" id="PR00507">
    <property type="entry name" value="N12N6MTFRASE"/>
</dbReference>
<dbReference type="SUPFAM" id="SSF53335">
    <property type="entry name" value="S-adenosyl-L-methionine-dependent methyltransferases"/>
    <property type="match status" value="1"/>
</dbReference>
<dbReference type="GO" id="GO:0005737">
    <property type="term" value="C:cytoplasm"/>
    <property type="evidence" value="ECO:0007669"/>
    <property type="project" value="UniProtKB-SubCell"/>
</dbReference>
<dbReference type="EMBL" id="QGDC01000004">
    <property type="protein sequence ID" value="RCH55080.1"/>
    <property type="molecule type" value="Genomic_DNA"/>
</dbReference>
<dbReference type="EC" id="2.1.1.223" evidence="6"/>
<keyword evidence="3 6" id="KW-0808">Transferase</keyword>
<sequence>MSKPEKHLFRFKKFDVDQRGCIMKLNTDGVLLGALAEAEKPQTILDIGTGTGVIALMLAQRFATAKIDAVEVDEEAAVTATSNFNNSPFADKLTAYAMGFADFFKINPENKYDLIISNPPFYIDALASPSAVKNLAKHAGAGFFEELISVSLQHLSPGGILWLVLPVNTAALVKSIAAQRGLHLQKNITLHSFKTDAAHREILSFGVQQLALKQQQFVIYNAPKVYSEQYQRALANFFIVF</sequence>
<dbReference type="GO" id="GO:0008033">
    <property type="term" value="P:tRNA processing"/>
    <property type="evidence" value="ECO:0007669"/>
    <property type="project" value="UniProtKB-UniRule"/>
</dbReference>
<dbReference type="Pfam" id="PF05175">
    <property type="entry name" value="MTS"/>
    <property type="match status" value="1"/>
</dbReference>
<comment type="subcellular location">
    <subcellularLocation>
        <location evidence="6">Cytoplasm</location>
    </subcellularLocation>
</comment>
<dbReference type="PROSITE" id="PS00092">
    <property type="entry name" value="N6_MTASE"/>
    <property type="match status" value="1"/>
</dbReference>